<accession>A0A9N9KRP5</accession>
<organism evidence="1 2">
    <name type="scientific">Hymenoscyphus fraxineus</name>
    <dbReference type="NCBI Taxonomy" id="746836"/>
    <lineage>
        <taxon>Eukaryota</taxon>
        <taxon>Fungi</taxon>
        <taxon>Dikarya</taxon>
        <taxon>Ascomycota</taxon>
        <taxon>Pezizomycotina</taxon>
        <taxon>Leotiomycetes</taxon>
        <taxon>Helotiales</taxon>
        <taxon>Helotiaceae</taxon>
        <taxon>Hymenoscyphus</taxon>
    </lineage>
</organism>
<name>A0A9N9KRP5_9HELO</name>
<comment type="caution">
    <text evidence="1">The sequence shown here is derived from an EMBL/GenBank/DDBJ whole genome shotgun (WGS) entry which is preliminary data.</text>
</comment>
<dbReference type="EMBL" id="CAJVRL010000048">
    <property type="protein sequence ID" value="CAG8952900.1"/>
    <property type="molecule type" value="Genomic_DNA"/>
</dbReference>
<evidence type="ECO:0000313" key="1">
    <source>
        <dbReference type="EMBL" id="CAG8952900.1"/>
    </source>
</evidence>
<proteinExistence type="predicted"/>
<gene>
    <name evidence="1" type="ORF">HYFRA_00007614</name>
</gene>
<protein>
    <submittedName>
        <fullName evidence="1">Uncharacterized protein</fullName>
    </submittedName>
</protein>
<sequence>MQVKNPLSMTEDKKWVIWVPRHHHDEYFGFLDTAVTVTNASWILWALGTQHEWFEFLNTTVTVRVRNGYFALLDTTATVTNDLEILWALYARQRVRNEFFGDQVKCDSDDNAKS</sequence>
<dbReference type="Proteomes" id="UP000696280">
    <property type="component" value="Unassembled WGS sequence"/>
</dbReference>
<dbReference type="AlphaFoldDB" id="A0A9N9KRP5"/>
<keyword evidence="2" id="KW-1185">Reference proteome</keyword>
<reference evidence="1" key="1">
    <citation type="submission" date="2021-07" db="EMBL/GenBank/DDBJ databases">
        <authorList>
            <person name="Durling M."/>
        </authorList>
    </citation>
    <scope>NUCLEOTIDE SEQUENCE</scope>
</reference>
<evidence type="ECO:0000313" key="2">
    <source>
        <dbReference type="Proteomes" id="UP000696280"/>
    </source>
</evidence>